<evidence type="ECO:0000256" key="3">
    <source>
        <dbReference type="ARBA" id="ARBA00022618"/>
    </source>
</evidence>
<gene>
    <name evidence="7" type="ORF">GCM10023335_88800</name>
</gene>
<organism evidence="7 8">
    <name type="scientific">Streptomyces siamensis</name>
    <dbReference type="NCBI Taxonomy" id="1274986"/>
    <lineage>
        <taxon>Bacteria</taxon>
        <taxon>Bacillati</taxon>
        <taxon>Actinomycetota</taxon>
        <taxon>Actinomycetes</taxon>
        <taxon>Kitasatosporales</taxon>
        <taxon>Streptomycetaceae</taxon>
        <taxon>Streptomyces</taxon>
    </lineage>
</organism>
<keyword evidence="8" id="KW-1185">Reference proteome</keyword>
<name>A0ABP9JPI1_9ACTN</name>
<comment type="subcellular location">
    <subcellularLocation>
        <location evidence="1">Cell septum</location>
    </subcellularLocation>
</comment>
<evidence type="ECO:0000256" key="4">
    <source>
        <dbReference type="ARBA" id="ARBA00022969"/>
    </source>
</evidence>
<dbReference type="EMBL" id="BAABKB010000068">
    <property type="protein sequence ID" value="GAA5039407.1"/>
    <property type="molecule type" value="Genomic_DNA"/>
</dbReference>
<comment type="caution">
    <text evidence="7">The sequence shown here is derived from an EMBL/GenBank/DDBJ whole genome shotgun (WGS) entry which is preliminary data.</text>
</comment>
<dbReference type="InterPro" id="IPR038658">
    <property type="entry name" value="SsgB_sf"/>
</dbReference>
<dbReference type="Proteomes" id="UP001501759">
    <property type="component" value="Unassembled WGS sequence"/>
</dbReference>
<dbReference type="Gene3D" id="2.30.31.20">
    <property type="entry name" value="Sporulation-specific cell division protein SsgB"/>
    <property type="match status" value="1"/>
</dbReference>
<evidence type="ECO:0000313" key="8">
    <source>
        <dbReference type="Proteomes" id="UP001501759"/>
    </source>
</evidence>
<dbReference type="InterPro" id="IPR006776">
    <property type="entry name" value="SsgB"/>
</dbReference>
<keyword evidence="5" id="KW-0717">Septation</keyword>
<accession>A0ABP9JPI1</accession>
<protein>
    <submittedName>
        <fullName evidence="7">SsgA family sporulation/cell division regulator</fullName>
    </submittedName>
</protein>
<keyword evidence="6" id="KW-0131">Cell cycle</keyword>
<evidence type="ECO:0000256" key="6">
    <source>
        <dbReference type="ARBA" id="ARBA00023306"/>
    </source>
</evidence>
<keyword evidence="3" id="KW-0132">Cell division</keyword>
<dbReference type="RefSeq" id="WP_345658699.1">
    <property type="nucleotide sequence ID" value="NZ_BAABKB010000068.1"/>
</dbReference>
<evidence type="ECO:0000256" key="2">
    <source>
        <dbReference type="ARBA" id="ARBA00009323"/>
    </source>
</evidence>
<sequence length="138" mass="15125">MSSCIDQSLPTELTLTPDQRVTVATRLLYGPHDPYAVHIVFYADTDEPVTWAFDRDLLAQGILRPSGEGDVRLWPTRTGPDAVLNLALSRPHGAAHLTASLPVVTQWLERTYHLVPSGREGDGIDLNAELSRLLQGTA</sequence>
<evidence type="ECO:0000256" key="5">
    <source>
        <dbReference type="ARBA" id="ARBA00023210"/>
    </source>
</evidence>
<comment type="similarity">
    <text evidence="2">Belongs to the SsgA family.</text>
</comment>
<evidence type="ECO:0000313" key="7">
    <source>
        <dbReference type="EMBL" id="GAA5039407.1"/>
    </source>
</evidence>
<dbReference type="Pfam" id="PF04686">
    <property type="entry name" value="SsgA"/>
    <property type="match status" value="1"/>
</dbReference>
<reference evidence="8" key="1">
    <citation type="journal article" date="2019" name="Int. J. Syst. Evol. Microbiol.">
        <title>The Global Catalogue of Microorganisms (GCM) 10K type strain sequencing project: providing services to taxonomists for standard genome sequencing and annotation.</title>
        <authorList>
            <consortium name="The Broad Institute Genomics Platform"/>
            <consortium name="The Broad Institute Genome Sequencing Center for Infectious Disease"/>
            <person name="Wu L."/>
            <person name="Ma J."/>
        </authorList>
    </citation>
    <scope>NUCLEOTIDE SEQUENCE [LARGE SCALE GENOMIC DNA]</scope>
    <source>
        <strain evidence="8">JCM 18409</strain>
    </source>
</reference>
<keyword evidence="4" id="KW-0749">Sporulation</keyword>
<proteinExistence type="inferred from homology"/>
<evidence type="ECO:0000256" key="1">
    <source>
        <dbReference type="ARBA" id="ARBA00004431"/>
    </source>
</evidence>